<dbReference type="Proteomes" id="UP000008854">
    <property type="component" value="Unassembled WGS sequence"/>
</dbReference>
<feature type="transmembrane region" description="Helical" evidence="1">
    <location>
        <begin position="20"/>
        <end position="43"/>
    </location>
</feature>
<keyword evidence="2" id="KW-1185">Reference proteome</keyword>
<keyword evidence="1" id="KW-1133">Transmembrane helix</keyword>
<reference evidence="3" key="2">
    <citation type="submission" date="2019-11" db="UniProtKB">
        <authorList>
            <consortium name="WormBaseParasite"/>
        </authorList>
    </citation>
    <scope>IDENTIFICATION</scope>
    <source>
        <strain evidence="3">Puerto Rican</strain>
    </source>
</reference>
<evidence type="ECO:0000313" key="2">
    <source>
        <dbReference type="Proteomes" id="UP000008854"/>
    </source>
</evidence>
<keyword evidence="1" id="KW-0812">Transmembrane</keyword>
<name>A0A5K4F994_SCHMA</name>
<reference evidence="2" key="1">
    <citation type="journal article" date="2012" name="PLoS Negl. Trop. Dis.">
        <title>A systematically improved high quality genome and transcriptome of the human blood fluke Schistosoma mansoni.</title>
        <authorList>
            <person name="Protasio A.V."/>
            <person name="Tsai I.J."/>
            <person name="Babbage A."/>
            <person name="Nichol S."/>
            <person name="Hunt M."/>
            <person name="Aslett M.A."/>
            <person name="De Silva N."/>
            <person name="Velarde G.S."/>
            <person name="Anderson T.J."/>
            <person name="Clark R.C."/>
            <person name="Davidson C."/>
            <person name="Dillon G.P."/>
            <person name="Holroyd N.E."/>
            <person name="LoVerde P.T."/>
            <person name="Lloyd C."/>
            <person name="McQuillan J."/>
            <person name="Oliveira G."/>
            <person name="Otto T.D."/>
            <person name="Parker-Manuel S.J."/>
            <person name="Quail M.A."/>
            <person name="Wilson R.A."/>
            <person name="Zerlotini A."/>
            <person name="Dunne D.W."/>
            <person name="Berriman M."/>
        </authorList>
    </citation>
    <scope>NUCLEOTIDE SEQUENCE [LARGE SCALE GENOMIC DNA]</scope>
    <source>
        <strain evidence="2">Puerto Rican</strain>
    </source>
</reference>
<accession>A0A5K4F994</accession>
<evidence type="ECO:0000256" key="1">
    <source>
        <dbReference type="SAM" id="Phobius"/>
    </source>
</evidence>
<dbReference type="AlphaFoldDB" id="A0A5K4F994"/>
<protein>
    <submittedName>
        <fullName evidence="3">Transmembrane protein</fullName>
    </submittedName>
</protein>
<sequence length="66" mass="7857">MSIDEQSFPSPPEDDIFDIFIHWFLFLAAIIQMYFLFSVIFYSKPTVSSSQSRVNRCYMKKSKKHL</sequence>
<dbReference type="WBParaSite" id="Smp_328530.1">
    <property type="protein sequence ID" value="Smp_328530.1"/>
    <property type="gene ID" value="Smp_328530"/>
</dbReference>
<proteinExistence type="predicted"/>
<organism evidence="2 3">
    <name type="scientific">Schistosoma mansoni</name>
    <name type="common">Blood fluke</name>
    <dbReference type="NCBI Taxonomy" id="6183"/>
    <lineage>
        <taxon>Eukaryota</taxon>
        <taxon>Metazoa</taxon>
        <taxon>Spiralia</taxon>
        <taxon>Lophotrochozoa</taxon>
        <taxon>Platyhelminthes</taxon>
        <taxon>Trematoda</taxon>
        <taxon>Digenea</taxon>
        <taxon>Strigeidida</taxon>
        <taxon>Schistosomatoidea</taxon>
        <taxon>Schistosomatidae</taxon>
        <taxon>Schistosoma</taxon>
    </lineage>
</organism>
<keyword evidence="1" id="KW-0472">Membrane</keyword>
<dbReference type="InParanoid" id="A0A5K4F994"/>
<evidence type="ECO:0000313" key="3">
    <source>
        <dbReference type="WBParaSite" id="Smp_328530.1"/>
    </source>
</evidence>